<feature type="transmembrane region" description="Helical" evidence="2">
    <location>
        <begin position="222"/>
        <end position="238"/>
    </location>
</feature>
<feature type="transmembrane region" description="Helical" evidence="2">
    <location>
        <begin position="104"/>
        <end position="126"/>
    </location>
</feature>
<protein>
    <recommendedName>
        <fullName evidence="3">DUF6534 domain-containing protein</fullName>
    </recommendedName>
</protein>
<feature type="domain" description="DUF6534" evidence="3">
    <location>
        <begin position="187"/>
        <end position="295"/>
    </location>
</feature>
<dbReference type="InterPro" id="IPR045339">
    <property type="entry name" value="DUF6534"/>
</dbReference>
<name>A0A8H5HHA4_9AGAR</name>
<evidence type="ECO:0000259" key="3">
    <source>
        <dbReference type="Pfam" id="PF20152"/>
    </source>
</evidence>
<dbReference type="PANTHER" id="PTHR40465:SF1">
    <property type="entry name" value="DUF6534 DOMAIN-CONTAINING PROTEIN"/>
    <property type="match status" value="1"/>
</dbReference>
<keyword evidence="2" id="KW-1133">Transmembrane helix</keyword>
<dbReference type="Pfam" id="PF20152">
    <property type="entry name" value="DUF6534"/>
    <property type="match status" value="1"/>
</dbReference>
<dbReference type="OrthoDB" id="3206554at2759"/>
<dbReference type="PANTHER" id="PTHR40465">
    <property type="entry name" value="CHROMOSOME 1, WHOLE GENOME SHOTGUN SEQUENCE"/>
    <property type="match status" value="1"/>
</dbReference>
<organism evidence="4 5">
    <name type="scientific">Collybiopsis confluens</name>
    <dbReference type="NCBI Taxonomy" id="2823264"/>
    <lineage>
        <taxon>Eukaryota</taxon>
        <taxon>Fungi</taxon>
        <taxon>Dikarya</taxon>
        <taxon>Basidiomycota</taxon>
        <taxon>Agaricomycotina</taxon>
        <taxon>Agaricomycetes</taxon>
        <taxon>Agaricomycetidae</taxon>
        <taxon>Agaricales</taxon>
        <taxon>Marasmiineae</taxon>
        <taxon>Omphalotaceae</taxon>
        <taxon>Collybiopsis</taxon>
    </lineage>
</organism>
<reference evidence="4 5" key="1">
    <citation type="journal article" date="2020" name="ISME J.">
        <title>Uncovering the hidden diversity of litter-decomposition mechanisms in mushroom-forming fungi.</title>
        <authorList>
            <person name="Floudas D."/>
            <person name="Bentzer J."/>
            <person name="Ahren D."/>
            <person name="Johansson T."/>
            <person name="Persson P."/>
            <person name="Tunlid A."/>
        </authorList>
    </citation>
    <scope>NUCLEOTIDE SEQUENCE [LARGE SCALE GENOMIC DNA]</scope>
    <source>
        <strain evidence="4 5">CBS 406.79</strain>
    </source>
</reference>
<accession>A0A8H5HHA4</accession>
<proteinExistence type="predicted"/>
<keyword evidence="2" id="KW-0812">Transmembrane</keyword>
<dbReference type="AlphaFoldDB" id="A0A8H5HHA4"/>
<feature type="compositionally biased region" description="Low complexity" evidence="1">
    <location>
        <begin position="371"/>
        <end position="388"/>
    </location>
</feature>
<evidence type="ECO:0000313" key="4">
    <source>
        <dbReference type="EMBL" id="KAF5383339.1"/>
    </source>
</evidence>
<sequence length="438" mass="49155">MPLTNSDAVTSYSSLLVGGLIAFRNGVGAVCGVLQTLPPGIELVQGHGSWGLVRIHNACLPWKGLIYIETFNRLLDLIHSAFIGASLYLYFINWFGEEWRIDTIPWSIAFTVVITAVQTFIAHCYFANKIYRSSKKSWYFAGPVIFLAMLRLIAAGTSTGEMIADKEYSVFNRAYPGWIFTLGLSLSSAVDVLIAADLIYLLRKLKLQMGSTSKMIKVVDTLTLYTLENGFLTGYGFYETSPYSLLTMVYRDSVATTASLICWVAMPHNLSFLGLHFVIEKLYANSILASLNTRKELRDMRPRISPWADRSLPVLSADDFSHHPRDPLNMLSKNPLERYSSRASTPIKQSRLPLEVTVERVIEQESESLRALAAMSRSDSDSSKPPSSNTHSRVDSTGSTYKYDYSNRVSRTPTVMSWKQHTHAEYPDFDTTDSPRFP</sequence>
<feature type="compositionally biased region" description="Polar residues" evidence="1">
    <location>
        <begin position="407"/>
        <end position="419"/>
    </location>
</feature>
<evidence type="ECO:0000313" key="5">
    <source>
        <dbReference type="Proteomes" id="UP000518752"/>
    </source>
</evidence>
<feature type="transmembrane region" description="Helical" evidence="2">
    <location>
        <begin position="258"/>
        <end position="279"/>
    </location>
</feature>
<feature type="transmembrane region" description="Helical" evidence="2">
    <location>
        <begin position="138"/>
        <end position="158"/>
    </location>
</feature>
<dbReference type="EMBL" id="JAACJN010000048">
    <property type="protein sequence ID" value="KAF5383339.1"/>
    <property type="molecule type" value="Genomic_DNA"/>
</dbReference>
<feature type="region of interest" description="Disordered" evidence="1">
    <location>
        <begin position="371"/>
        <end position="438"/>
    </location>
</feature>
<evidence type="ECO:0000256" key="2">
    <source>
        <dbReference type="SAM" id="Phobius"/>
    </source>
</evidence>
<feature type="compositionally biased region" description="Polar residues" evidence="1">
    <location>
        <begin position="389"/>
        <end position="400"/>
    </location>
</feature>
<feature type="transmembrane region" description="Helical" evidence="2">
    <location>
        <begin position="178"/>
        <end position="202"/>
    </location>
</feature>
<feature type="transmembrane region" description="Helical" evidence="2">
    <location>
        <begin position="74"/>
        <end position="92"/>
    </location>
</feature>
<dbReference type="Proteomes" id="UP000518752">
    <property type="component" value="Unassembled WGS sequence"/>
</dbReference>
<keyword evidence="2" id="KW-0472">Membrane</keyword>
<comment type="caution">
    <text evidence="4">The sequence shown here is derived from an EMBL/GenBank/DDBJ whole genome shotgun (WGS) entry which is preliminary data.</text>
</comment>
<evidence type="ECO:0000256" key="1">
    <source>
        <dbReference type="SAM" id="MobiDB-lite"/>
    </source>
</evidence>
<keyword evidence="5" id="KW-1185">Reference proteome</keyword>
<gene>
    <name evidence="4" type="ORF">D9757_008390</name>
</gene>